<dbReference type="InterPro" id="IPR051400">
    <property type="entry name" value="HAD-like_hydrolase"/>
</dbReference>
<name>V6MFA9_9BACL</name>
<dbReference type="InterPro" id="IPR023214">
    <property type="entry name" value="HAD_sf"/>
</dbReference>
<dbReference type="AlphaFoldDB" id="V6MFA9"/>
<proteinExistence type="predicted"/>
<dbReference type="Gene3D" id="3.40.50.1000">
    <property type="entry name" value="HAD superfamily/HAD-like"/>
    <property type="match status" value="1"/>
</dbReference>
<protein>
    <submittedName>
        <fullName evidence="5">L-2-haloalkanoic acid dehalogenase</fullName>
    </submittedName>
</protein>
<dbReference type="SFLD" id="SFLDG01129">
    <property type="entry name" value="C1.5:_HAD__Beta-PGM__Phosphata"/>
    <property type="match status" value="1"/>
</dbReference>
<dbReference type="STRING" id="1408254.T458_11685"/>
<evidence type="ECO:0000256" key="4">
    <source>
        <dbReference type="ARBA" id="ARBA00022842"/>
    </source>
</evidence>
<dbReference type="PATRIC" id="fig|1408254.3.peg.2300"/>
<dbReference type="eggNOG" id="COG1011">
    <property type="taxonomic scope" value="Bacteria"/>
</dbReference>
<sequence>MVSAVLFDLDDTMLDRDASLLRFLHDQHDRLQPFFGHILQADYVKRFVELDAHGYVWKDVVYQKLIEEFRIQGVSAEALLEDYITRFHFHCVPVPHLMETVEHLKQHQFKLAVITNGFTGFQMRNIRALGIEHCFSEILVSEQVGRKKPDPGIFHHALDLLGVSPQESMYVGDHPINDVQASRQIGMIGVWKKSQHWSPPEHADFVIDDLAELKTLTQYMKLPDERRR</sequence>
<dbReference type="PRINTS" id="PR00413">
    <property type="entry name" value="HADHALOGNASE"/>
</dbReference>
<dbReference type="InterPro" id="IPR041492">
    <property type="entry name" value="HAD_2"/>
</dbReference>
<keyword evidence="6" id="KW-1185">Reference proteome</keyword>
<dbReference type="OrthoDB" id="9809962at2"/>
<dbReference type="InterPro" id="IPR006439">
    <property type="entry name" value="HAD-SF_hydro_IA"/>
</dbReference>
<keyword evidence="2" id="KW-0479">Metal-binding</keyword>
<accession>V6MFA9</accession>
<evidence type="ECO:0000313" key="5">
    <source>
        <dbReference type="EMBL" id="EST54058.1"/>
    </source>
</evidence>
<dbReference type="GO" id="GO:0044281">
    <property type="term" value="P:small molecule metabolic process"/>
    <property type="evidence" value="ECO:0007669"/>
    <property type="project" value="UniProtKB-ARBA"/>
</dbReference>
<keyword evidence="4" id="KW-0460">Magnesium</keyword>
<dbReference type="EMBL" id="AYJU01000016">
    <property type="protein sequence ID" value="EST54058.1"/>
    <property type="molecule type" value="Genomic_DNA"/>
</dbReference>
<dbReference type="InterPro" id="IPR036412">
    <property type="entry name" value="HAD-like_sf"/>
</dbReference>
<evidence type="ECO:0000313" key="6">
    <source>
        <dbReference type="Proteomes" id="UP000017973"/>
    </source>
</evidence>
<dbReference type="Proteomes" id="UP000017973">
    <property type="component" value="Unassembled WGS sequence"/>
</dbReference>
<evidence type="ECO:0000256" key="1">
    <source>
        <dbReference type="ARBA" id="ARBA00001946"/>
    </source>
</evidence>
<dbReference type="SUPFAM" id="SSF56784">
    <property type="entry name" value="HAD-like"/>
    <property type="match status" value="1"/>
</dbReference>
<evidence type="ECO:0000256" key="3">
    <source>
        <dbReference type="ARBA" id="ARBA00022801"/>
    </source>
</evidence>
<dbReference type="Gene3D" id="1.10.150.520">
    <property type="match status" value="1"/>
</dbReference>
<dbReference type="PANTHER" id="PTHR46470:SF2">
    <property type="entry name" value="GLYCERALDEHYDE 3-PHOSPHATE PHOSPHATASE"/>
    <property type="match status" value="1"/>
</dbReference>
<reference evidence="5 6" key="1">
    <citation type="journal article" date="2014" name="Genome Announc.">
        <title>Draft Genome Sequence of Brevibacillus panacihumi Strain W25, a Halotolerant Hydrocarbon-Degrading Bacterium.</title>
        <authorList>
            <person name="Wang X."/>
            <person name="Jin D."/>
            <person name="Zhou L."/>
            <person name="Wu L."/>
            <person name="An W."/>
            <person name="Chen Y."/>
            <person name="Zhao L."/>
        </authorList>
    </citation>
    <scope>NUCLEOTIDE SEQUENCE [LARGE SCALE GENOMIC DNA]</scope>
    <source>
        <strain evidence="5 6">W25</strain>
    </source>
</reference>
<dbReference type="GO" id="GO:0046872">
    <property type="term" value="F:metal ion binding"/>
    <property type="evidence" value="ECO:0007669"/>
    <property type="project" value="UniProtKB-KW"/>
</dbReference>
<dbReference type="SFLD" id="SFLDS00003">
    <property type="entry name" value="Haloacid_Dehalogenase"/>
    <property type="match status" value="1"/>
</dbReference>
<organism evidence="5 6">
    <name type="scientific">Brevibacillus panacihumi W25</name>
    <dbReference type="NCBI Taxonomy" id="1408254"/>
    <lineage>
        <taxon>Bacteria</taxon>
        <taxon>Bacillati</taxon>
        <taxon>Bacillota</taxon>
        <taxon>Bacilli</taxon>
        <taxon>Bacillales</taxon>
        <taxon>Paenibacillaceae</taxon>
        <taxon>Brevibacillus</taxon>
    </lineage>
</organism>
<dbReference type="HOGENOM" id="CLU_045011_8_3_9"/>
<gene>
    <name evidence="5" type="ORF">T458_11685</name>
</gene>
<dbReference type="PANTHER" id="PTHR46470">
    <property type="entry name" value="N-ACYLNEURAMINATE-9-PHOSPHATASE"/>
    <property type="match status" value="1"/>
</dbReference>
<comment type="cofactor">
    <cofactor evidence="1">
        <name>Mg(2+)</name>
        <dbReference type="ChEBI" id="CHEBI:18420"/>
    </cofactor>
</comment>
<dbReference type="NCBIfam" id="TIGR01509">
    <property type="entry name" value="HAD-SF-IA-v3"/>
    <property type="match status" value="1"/>
</dbReference>
<dbReference type="NCBIfam" id="TIGR01549">
    <property type="entry name" value="HAD-SF-IA-v1"/>
    <property type="match status" value="1"/>
</dbReference>
<keyword evidence="3" id="KW-0378">Hydrolase</keyword>
<dbReference type="GO" id="GO:0016791">
    <property type="term" value="F:phosphatase activity"/>
    <property type="evidence" value="ECO:0007669"/>
    <property type="project" value="TreeGrafter"/>
</dbReference>
<dbReference type="Pfam" id="PF13419">
    <property type="entry name" value="HAD_2"/>
    <property type="match status" value="1"/>
</dbReference>
<evidence type="ECO:0000256" key="2">
    <source>
        <dbReference type="ARBA" id="ARBA00022723"/>
    </source>
</evidence>
<dbReference type="RefSeq" id="WP_023556271.1">
    <property type="nucleotide sequence ID" value="NZ_KI629782.1"/>
</dbReference>
<comment type="caution">
    <text evidence="5">The sequence shown here is derived from an EMBL/GenBank/DDBJ whole genome shotgun (WGS) entry which is preliminary data.</text>
</comment>